<sequence>MGSTFTDVVPVLALPASEVAGAVPTTVALPCGWVVTTRICCPAWAPLSPWAWPRSLAPPWAPLGAAITIVCCLGPPAVPLALTVPPAMPALATVTMLEGSVRRIVVITLGLPPPAPAEVSPKRVGWPVAPAWEVRRVAWGLPPAPAWVVTSFTMVAPWGIIPLP</sequence>
<name>A0A6B0UXY2_IXORI</name>
<evidence type="ECO:0000313" key="1">
    <source>
        <dbReference type="EMBL" id="MXU94486.1"/>
    </source>
</evidence>
<organism evidence="1">
    <name type="scientific">Ixodes ricinus</name>
    <name type="common">Common tick</name>
    <name type="synonym">Acarus ricinus</name>
    <dbReference type="NCBI Taxonomy" id="34613"/>
    <lineage>
        <taxon>Eukaryota</taxon>
        <taxon>Metazoa</taxon>
        <taxon>Ecdysozoa</taxon>
        <taxon>Arthropoda</taxon>
        <taxon>Chelicerata</taxon>
        <taxon>Arachnida</taxon>
        <taxon>Acari</taxon>
        <taxon>Parasitiformes</taxon>
        <taxon>Ixodida</taxon>
        <taxon>Ixodoidea</taxon>
        <taxon>Ixodidae</taxon>
        <taxon>Ixodinae</taxon>
        <taxon>Ixodes</taxon>
    </lineage>
</organism>
<reference evidence="1" key="1">
    <citation type="submission" date="2019-12" db="EMBL/GenBank/DDBJ databases">
        <title>An insight into the sialome of adult female Ixodes ricinus ticks feeding for 6 days.</title>
        <authorList>
            <person name="Perner J."/>
            <person name="Ribeiro J.M.C."/>
        </authorList>
    </citation>
    <scope>NUCLEOTIDE SEQUENCE</scope>
    <source>
        <strain evidence="1">Semi-engorged</strain>
        <tissue evidence="1">Salivary glands</tissue>
    </source>
</reference>
<protein>
    <submittedName>
        <fullName evidence="1">Uncharacterized protein</fullName>
    </submittedName>
</protein>
<dbReference type="AlphaFoldDB" id="A0A6B0UXY2"/>
<dbReference type="EMBL" id="GIFC01012403">
    <property type="protein sequence ID" value="MXU94486.1"/>
    <property type="molecule type" value="Transcribed_RNA"/>
</dbReference>
<accession>A0A6B0UXY2</accession>
<proteinExistence type="predicted"/>